<evidence type="ECO:0000256" key="2">
    <source>
        <dbReference type="ARBA" id="ARBA00038332"/>
    </source>
</evidence>
<feature type="repeat" description="HEAT" evidence="3">
    <location>
        <begin position="347"/>
        <end position="385"/>
    </location>
</feature>
<reference evidence="6" key="2">
    <citation type="submission" date="2025-08" db="UniProtKB">
        <authorList>
            <consortium name="Ensembl"/>
        </authorList>
    </citation>
    <scope>IDENTIFICATION</scope>
</reference>
<dbReference type="Proteomes" id="UP000694520">
    <property type="component" value="Chromosome 20"/>
</dbReference>
<feature type="repeat" description="HEAT" evidence="3">
    <location>
        <begin position="553"/>
        <end position="591"/>
    </location>
</feature>
<dbReference type="Pfam" id="PF22956">
    <property type="entry name" value="VPS15-like_hel"/>
    <property type="match status" value="1"/>
</dbReference>
<feature type="domain" description="Phosphatase PP2A regulatory subunit A/Splicing factor 3B subunit 1-like HEAT repeat" evidence="4">
    <location>
        <begin position="219"/>
        <end position="300"/>
    </location>
</feature>
<dbReference type="Ensembl" id="ENSBGRT00000031268.1">
    <property type="protein sequence ID" value="ENSBGRP00000027094.1"/>
    <property type="gene ID" value="ENSBGRG00000016648.1"/>
</dbReference>
<evidence type="ECO:0000313" key="7">
    <source>
        <dbReference type="Proteomes" id="UP000694520"/>
    </source>
</evidence>
<dbReference type="GO" id="GO:0000159">
    <property type="term" value="C:protein phosphatase type 2A complex"/>
    <property type="evidence" value="ECO:0007669"/>
    <property type="project" value="TreeGrafter"/>
</dbReference>
<feature type="repeat" description="HEAT" evidence="3">
    <location>
        <begin position="226"/>
        <end position="263"/>
    </location>
</feature>
<dbReference type="InterPro" id="IPR051023">
    <property type="entry name" value="PP2A_Regulatory_Subunit_A"/>
</dbReference>
<feature type="repeat" description="HEAT" evidence="3">
    <location>
        <begin position="592"/>
        <end position="621"/>
    </location>
</feature>
<dbReference type="SUPFAM" id="SSF48371">
    <property type="entry name" value="ARM repeat"/>
    <property type="match status" value="1"/>
</dbReference>
<keyword evidence="1" id="KW-0677">Repeat</keyword>
<feature type="repeat" description="HEAT" evidence="3">
    <location>
        <begin position="269"/>
        <end position="307"/>
    </location>
</feature>
<dbReference type="InterPro" id="IPR055231">
    <property type="entry name" value="2AA_helical"/>
</dbReference>
<dbReference type="GeneTree" id="ENSGT00950000183066"/>
<evidence type="ECO:0000259" key="4">
    <source>
        <dbReference type="Pfam" id="PF22646"/>
    </source>
</evidence>
<feature type="repeat" description="HEAT" evidence="3">
    <location>
        <begin position="148"/>
        <end position="186"/>
    </location>
</feature>
<dbReference type="InterPro" id="IPR054573">
    <property type="entry name" value="PP2A/SF3B1-like_HEAT"/>
</dbReference>
<protein>
    <submittedName>
        <fullName evidence="6">Protein phosphatase 2 scaffold subunit Aalpha</fullName>
    </submittedName>
</protein>
<organism evidence="6 7">
    <name type="scientific">Bos mutus grunniens</name>
    <name type="common">Wild yak</name>
    <name type="synonym">Bos grunniens</name>
    <dbReference type="NCBI Taxonomy" id="30521"/>
    <lineage>
        <taxon>Eukaryota</taxon>
        <taxon>Metazoa</taxon>
        <taxon>Chordata</taxon>
        <taxon>Craniata</taxon>
        <taxon>Vertebrata</taxon>
        <taxon>Euteleostomi</taxon>
        <taxon>Mammalia</taxon>
        <taxon>Eutheria</taxon>
        <taxon>Laurasiatheria</taxon>
        <taxon>Artiodactyla</taxon>
        <taxon>Ruminantia</taxon>
        <taxon>Pecora</taxon>
        <taxon>Bovidae</taxon>
        <taxon>Bovinae</taxon>
        <taxon>Bos</taxon>
    </lineage>
</organism>
<feature type="repeat" description="HEAT" evidence="3">
    <location>
        <begin position="187"/>
        <end position="225"/>
    </location>
</feature>
<name>A0A8B9XY95_BOSMU</name>
<evidence type="ECO:0000313" key="6">
    <source>
        <dbReference type="Ensembl" id="ENSBGRP00000027094.1"/>
    </source>
</evidence>
<dbReference type="PANTHER" id="PTHR10648">
    <property type="entry name" value="SERINE/THREONINE-PROTEIN PHOSPHATASE PP2A 65 KDA REGULATORY SUBUNIT"/>
    <property type="match status" value="1"/>
</dbReference>
<sequence length="621" mass="68161">MFSFASTASRSSPPLPWPSGSKGPAVSFCPSLQPPLESLATVEETVVRDKAVESLRAISHEHSPSDLEAHFVPLVKRLAGGDWFTSRTSACGLFSVCYPRVSSAVKAELRQYFRNLCSDDTPMVRRAAASKLGEFAKVLELDNVKSEIIPMFSNLASDEQDSVRLLAVEACVNIAQLLPQEDLEALVMPTLRQAAEDKSWRVRYMVADKFTELQKAVGPEITKTDLVPAFQNLMKDCEAEVRAAASHKVKEFCENLSADCRENVIMTQILPCIKELVSDANQHVKSALASVIMGLSPILGKDSTIEHLLPLFLAQLKDECPEVRLNIISNLDCVNEVIGIRQLSQSLLPAIVELAEDAKWRVRLAIIEYMPLLAGQLVRAQALARPSARGGGWCSQTWGLCQGPGAREGPVEGVRAVVGVKGREGKRDPQVKWNSAWLFAGVGAGFPGLCPDLHSLNPDLLSRLLQGVEFFDEKLNSLCMAWLVDHVYAIREAATSNLKKLVEKFGKEWAHATIIPKVLAMSGDPNYLHRMTTLFCINVLSEVCGQDITTKHMLPTVLRMAGDPVANVRFNVAKSLQKIGPILDNSTLQSEVKPVLEKLTQDQDVDVKYFAQEALTVLSLA</sequence>
<dbReference type="InterPro" id="IPR016024">
    <property type="entry name" value="ARM-type_fold"/>
</dbReference>
<feature type="domain" description="Phosphatase 2A Regulatory Subunit A helical" evidence="5">
    <location>
        <begin position="104"/>
        <end position="214"/>
    </location>
</feature>
<dbReference type="GO" id="GO:0005829">
    <property type="term" value="C:cytosol"/>
    <property type="evidence" value="ECO:0007669"/>
    <property type="project" value="TreeGrafter"/>
</dbReference>
<reference evidence="6" key="1">
    <citation type="submission" date="2019-05" db="EMBL/GenBank/DDBJ databases">
        <authorList>
            <person name="Zhang S."/>
            <person name="Liu J."/>
        </authorList>
    </citation>
    <scope>NUCLEOTIDE SEQUENCE [LARGE SCALE GENOMIC DNA]</scope>
</reference>
<dbReference type="InterPro" id="IPR021133">
    <property type="entry name" value="HEAT_type_2"/>
</dbReference>
<dbReference type="InterPro" id="IPR011989">
    <property type="entry name" value="ARM-like"/>
</dbReference>
<dbReference type="PANTHER" id="PTHR10648:SF2">
    <property type="entry name" value="SERINE_THREONINE-PROTEIN PHOSPHATASE 2A 65 KDA REGULATORY SUBUNIT A ALPHA ISOFORM"/>
    <property type="match status" value="1"/>
</dbReference>
<dbReference type="GO" id="GO:0019888">
    <property type="term" value="F:protein phosphatase regulator activity"/>
    <property type="evidence" value="ECO:0007669"/>
    <property type="project" value="TreeGrafter"/>
</dbReference>
<dbReference type="PROSITE" id="PS50077">
    <property type="entry name" value="HEAT_REPEAT"/>
    <property type="match status" value="9"/>
</dbReference>
<dbReference type="AlphaFoldDB" id="A0A8B9XY95"/>
<dbReference type="FunFam" id="1.25.10.10:FF:000011">
    <property type="entry name" value="Serine/threonine-protein phosphatase 2A regulatory subunit A alpha isoform"/>
    <property type="match status" value="1"/>
</dbReference>
<dbReference type="Gene3D" id="1.25.10.10">
    <property type="entry name" value="Leucine-rich Repeat Variant"/>
    <property type="match status" value="2"/>
</dbReference>
<feature type="repeat" description="HEAT" evidence="3">
    <location>
        <begin position="308"/>
        <end position="346"/>
    </location>
</feature>
<dbReference type="InterPro" id="IPR000357">
    <property type="entry name" value="HEAT"/>
</dbReference>
<accession>A0A8B9XY95</accession>
<dbReference type="GO" id="GO:0005634">
    <property type="term" value="C:nucleus"/>
    <property type="evidence" value="ECO:0007669"/>
    <property type="project" value="TreeGrafter"/>
</dbReference>
<comment type="similarity">
    <text evidence="2">Belongs to the phosphatase 2A regulatory subunit A family.</text>
</comment>
<dbReference type="Pfam" id="PF02985">
    <property type="entry name" value="HEAT"/>
    <property type="match status" value="1"/>
</dbReference>
<evidence type="ECO:0000256" key="1">
    <source>
        <dbReference type="ARBA" id="ARBA00022737"/>
    </source>
</evidence>
<evidence type="ECO:0000256" key="3">
    <source>
        <dbReference type="PROSITE-ProRule" id="PRU00103"/>
    </source>
</evidence>
<reference evidence="6" key="3">
    <citation type="submission" date="2025-09" db="UniProtKB">
        <authorList>
            <consortium name="Ensembl"/>
        </authorList>
    </citation>
    <scope>IDENTIFICATION</scope>
</reference>
<feature type="repeat" description="HEAT" evidence="3">
    <location>
        <begin position="109"/>
        <end position="147"/>
    </location>
</feature>
<dbReference type="Pfam" id="PF22646">
    <property type="entry name" value="PPP2R1A-like_HEAT"/>
    <property type="match status" value="1"/>
</dbReference>
<dbReference type="GO" id="GO:0007059">
    <property type="term" value="P:chromosome segregation"/>
    <property type="evidence" value="ECO:0007669"/>
    <property type="project" value="TreeGrafter"/>
</dbReference>
<evidence type="ECO:0000259" key="5">
    <source>
        <dbReference type="Pfam" id="PF22956"/>
    </source>
</evidence>
<keyword evidence="7" id="KW-1185">Reference proteome</keyword>
<proteinExistence type="inferred from homology"/>